<gene>
    <name evidence="3" type="ORF">ANN_26686</name>
</gene>
<evidence type="ECO:0000256" key="1">
    <source>
        <dbReference type="SAM" id="MobiDB-lite"/>
    </source>
</evidence>
<sequence>MKFPQQKNLEKSGWRLYPDKVPVKVAGPEWSELSIRYCLAWRLISPKDYDHARVSKLISAPSRSTLDRYIGNVDCDVGISPLVKSRLQIECENLEPMEKIVSIIADEMAIKERLLYDRTSDKFFEIVNAEGIYDECVGKYPTLANKLLCFVVNGLSKRFTIPAAYYLVKGLQGQELYQLFNQVIKAVEDCGFYVLRIVTDNHKTNVSMFRQFGNGDLKFIRFSGDPVEALFSTVRMGGGSNDVTDARTAAYAIKRILKSGLMIPSKAANVTGDNAYCGETFPTGGNSITDNGTENDLVLPDHVLILLDKLTVPNDRVDINLETVSQALICGYLIRVIEEKTVHQPPAWLSRLRRLLAGLKLRSGAGSITAWADYLVGFFPKRKDARTCKLVSKSETEVTGGQEGRTQARGTGNMCPGVELTDEGMYGLCLRVVTEGDGDPHQIWRPNVGLEMATMTTAGIDARADSRRRVNAARDGNNDHGGDRRESRQSTQG</sequence>
<accession>A0ABQ8RZ16</accession>
<feature type="domain" description="Transposable element P transposase-like RNase H" evidence="2">
    <location>
        <begin position="75"/>
        <end position="213"/>
    </location>
</feature>
<name>A0ABQ8RZ16_PERAM</name>
<evidence type="ECO:0000313" key="4">
    <source>
        <dbReference type="Proteomes" id="UP001148838"/>
    </source>
</evidence>
<dbReference type="Pfam" id="PF21787">
    <property type="entry name" value="TNP-like_RNaseH_N"/>
    <property type="match status" value="1"/>
</dbReference>
<feature type="compositionally biased region" description="Basic and acidic residues" evidence="1">
    <location>
        <begin position="476"/>
        <end position="493"/>
    </location>
</feature>
<protein>
    <recommendedName>
        <fullName evidence="2">Transposable element P transposase-like RNase H domain-containing protein</fullName>
    </recommendedName>
</protein>
<evidence type="ECO:0000313" key="3">
    <source>
        <dbReference type="EMBL" id="KAJ4426887.1"/>
    </source>
</evidence>
<dbReference type="InterPro" id="IPR048365">
    <property type="entry name" value="TNP-like_RNaseH_N"/>
</dbReference>
<keyword evidence="4" id="KW-1185">Reference proteome</keyword>
<dbReference type="EMBL" id="JAJSOF020000039">
    <property type="protein sequence ID" value="KAJ4426887.1"/>
    <property type="molecule type" value="Genomic_DNA"/>
</dbReference>
<organism evidence="3 4">
    <name type="scientific">Periplaneta americana</name>
    <name type="common">American cockroach</name>
    <name type="synonym">Blatta americana</name>
    <dbReference type="NCBI Taxonomy" id="6978"/>
    <lineage>
        <taxon>Eukaryota</taxon>
        <taxon>Metazoa</taxon>
        <taxon>Ecdysozoa</taxon>
        <taxon>Arthropoda</taxon>
        <taxon>Hexapoda</taxon>
        <taxon>Insecta</taxon>
        <taxon>Pterygota</taxon>
        <taxon>Neoptera</taxon>
        <taxon>Polyneoptera</taxon>
        <taxon>Dictyoptera</taxon>
        <taxon>Blattodea</taxon>
        <taxon>Blattoidea</taxon>
        <taxon>Blattidae</taxon>
        <taxon>Blattinae</taxon>
        <taxon>Periplaneta</taxon>
    </lineage>
</organism>
<reference evidence="3 4" key="1">
    <citation type="journal article" date="2022" name="Allergy">
        <title>Genome assembly and annotation of Periplaneta americana reveal a comprehensive cockroach allergen profile.</title>
        <authorList>
            <person name="Wang L."/>
            <person name="Xiong Q."/>
            <person name="Saelim N."/>
            <person name="Wang L."/>
            <person name="Nong W."/>
            <person name="Wan A.T."/>
            <person name="Shi M."/>
            <person name="Liu X."/>
            <person name="Cao Q."/>
            <person name="Hui J.H.L."/>
            <person name="Sookrung N."/>
            <person name="Leung T.F."/>
            <person name="Tungtrongchitr A."/>
            <person name="Tsui S.K.W."/>
        </authorList>
    </citation>
    <scope>NUCLEOTIDE SEQUENCE [LARGE SCALE GENOMIC DNA]</scope>
    <source>
        <strain evidence="3">PWHHKU_190912</strain>
    </source>
</reference>
<proteinExistence type="predicted"/>
<feature type="region of interest" description="Disordered" evidence="1">
    <location>
        <begin position="463"/>
        <end position="493"/>
    </location>
</feature>
<evidence type="ECO:0000259" key="2">
    <source>
        <dbReference type="Pfam" id="PF21787"/>
    </source>
</evidence>
<comment type="caution">
    <text evidence="3">The sequence shown here is derived from an EMBL/GenBank/DDBJ whole genome shotgun (WGS) entry which is preliminary data.</text>
</comment>
<dbReference type="Proteomes" id="UP001148838">
    <property type="component" value="Unassembled WGS sequence"/>
</dbReference>